<keyword evidence="1" id="KW-0472">Membrane</keyword>
<dbReference type="Proteomes" id="UP000626844">
    <property type="component" value="Unassembled WGS sequence"/>
</dbReference>
<protein>
    <submittedName>
        <fullName evidence="2">DUF2663 family protein</fullName>
    </submittedName>
</protein>
<feature type="transmembrane region" description="Helical" evidence="1">
    <location>
        <begin position="36"/>
        <end position="59"/>
    </location>
</feature>
<keyword evidence="1" id="KW-1133">Transmembrane helix</keyword>
<comment type="caution">
    <text evidence="2">The sequence shown here is derived from an EMBL/GenBank/DDBJ whole genome shotgun (WGS) entry which is preliminary data.</text>
</comment>
<reference evidence="2" key="1">
    <citation type="submission" date="2020-09" db="EMBL/GenBank/DDBJ databases">
        <title>A novel bacterium of genus Bacillus, isolated from South China Sea.</title>
        <authorList>
            <person name="Huang H."/>
            <person name="Mo K."/>
            <person name="Hu Y."/>
        </authorList>
    </citation>
    <scope>NUCLEOTIDE SEQUENCE</scope>
    <source>
        <strain evidence="2">IB182487</strain>
    </source>
</reference>
<dbReference type="EMBL" id="JACXAI010000001">
    <property type="protein sequence ID" value="MBD1378644.1"/>
    <property type="molecule type" value="Genomic_DNA"/>
</dbReference>
<organism evidence="2 3">
    <name type="scientific">Metabacillus arenae</name>
    <dbReference type="NCBI Taxonomy" id="2771434"/>
    <lineage>
        <taxon>Bacteria</taxon>
        <taxon>Bacillati</taxon>
        <taxon>Bacillota</taxon>
        <taxon>Bacilli</taxon>
        <taxon>Bacillales</taxon>
        <taxon>Bacillaceae</taxon>
        <taxon>Metabacillus</taxon>
    </lineage>
</organism>
<proteinExistence type="predicted"/>
<dbReference type="Pfam" id="PF10864">
    <property type="entry name" value="DUF2663"/>
    <property type="match status" value="1"/>
</dbReference>
<name>A0A926N8K0_9BACI</name>
<dbReference type="InterPro" id="IPR020210">
    <property type="entry name" value="Uncharacterised_YpbF_TM"/>
</dbReference>
<evidence type="ECO:0000313" key="2">
    <source>
        <dbReference type="EMBL" id="MBD1378644.1"/>
    </source>
</evidence>
<evidence type="ECO:0000256" key="1">
    <source>
        <dbReference type="SAM" id="Phobius"/>
    </source>
</evidence>
<evidence type="ECO:0000313" key="3">
    <source>
        <dbReference type="Proteomes" id="UP000626844"/>
    </source>
</evidence>
<dbReference type="AlphaFoldDB" id="A0A926N8K0"/>
<keyword evidence="1" id="KW-0812">Transmembrane</keyword>
<accession>A0A926N8K0</accession>
<feature type="transmembrane region" description="Helical" evidence="1">
    <location>
        <begin position="79"/>
        <end position="97"/>
    </location>
</feature>
<keyword evidence="3" id="KW-1185">Reference proteome</keyword>
<sequence>MNQQIEQLDGFADEPTREMLQSLIDKKRKFDKYKTLCLRWQIFTFLSVLSFMAYFYFIILHPGDSNLSILLGQFTGDEMHIFFLVAIVAGYGSALHCKKKEEKAETEYHKLRCEVITKSPDLWPKPFLWKKRHEVFKVMKKEFDINLFYESK</sequence>
<gene>
    <name evidence="2" type="ORF">IC621_00240</name>
</gene>
<dbReference type="RefSeq" id="WP_191154606.1">
    <property type="nucleotide sequence ID" value="NZ_JACXAI010000001.1"/>
</dbReference>